<gene>
    <name evidence="2" type="ORF">H257_10859</name>
</gene>
<sequence>MGRISYVMVDGHASALIDDRQPMQVKYRCGAAVAVMLLNASACTACTMPWTLALETQSMERMSPMCSPSPSRGEGTGASLEAAPRSQSRRPRWCCRHRCIHRRRLLPPRVVLPRART</sequence>
<dbReference type="GeneID" id="20812855"/>
<accession>W4G6U7</accession>
<feature type="region of interest" description="Disordered" evidence="1">
    <location>
        <begin position="61"/>
        <end position="91"/>
    </location>
</feature>
<dbReference type="EMBL" id="KI913143">
    <property type="protein sequence ID" value="ETV74789.1"/>
    <property type="molecule type" value="Genomic_DNA"/>
</dbReference>
<dbReference type="AlphaFoldDB" id="W4G6U7"/>
<proteinExistence type="predicted"/>
<organism evidence="2">
    <name type="scientific">Aphanomyces astaci</name>
    <name type="common">Crayfish plague agent</name>
    <dbReference type="NCBI Taxonomy" id="112090"/>
    <lineage>
        <taxon>Eukaryota</taxon>
        <taxon>Sar</taxon>
        <taxon>Stramenopiles</taxon>
        <taxon>Oomycota</taxon>
        <taxon>Saprolegniomycetes</taxon>
        <taxon>Saprolegniales</taxon>
        <taxon>Verrucalvaceae</taxon>
        <taxon>Aphanomyces</taxon>
    </lineage>
</organism>
<evidence type="ECO:0000256" key="1">
    <source>
        <dbReference type="SAM" id="MobiDB-lite"/>
    </source>
</evidence>
<protein>
    <submittedName>
        <fullName evidence="2">Uncharacterized protein</fullName>
    </submittedName>
</protein>
<feature type="compositionally biased region" description="Low complexity" evidence="1">
    <location>
        <begin position="61"/>
        <end position="71"/>
    </location>
</feature>
<dbReference type="RefSeq" id="XP_009835876.1">
    <property type="nucleotide sequence ID" value="XM_009837574.1"/>
</dbReference>
<name>W4G6U7_APHAT</name>
<evidence type="ECO:0000313" key="2">
    <source>
        <dbReference type="EMBL" id="ETV74789.1"/>
    </source>
</evidence>
<dbReference type="VEuPathDB" id="FungiDB:H257_10859"/>
<reference evidence="2" key="1">
    <citation type="submission" date="2013-12" db="EMBL/GenBank/DDBJ databases">
        <title>The Genome Sequence of Aphanomyces astaci APO3.</title>
        <authorList>
            <consortium name="The Broad Institute Genomics Platform"/>
            <person name="Russ C."/>
            <person name="Tyler B."/>
            <person name="van West P."/>
            <person name="Dieguez-Uribeondo J."/>
            <person name="Young S.K."/>
            <person name="Zeng Q."/>
            <person name="Gargeya S."/>
            <person name="Fitzgerald M."/>
            <person name="Abouelleil A."/>
            <person name="Alvarado L."/>
            <person name="Chapman S.B."/>
            <person name="Gainer-Dewar J."/>
            <person name="Goldberg J."/>
            <person name="Griggs A."/>
            <person name="Gujja S."/>
            <person name="Hansen M."/>
            <person name="Howarth C."/>
            <person name="Imamovic A."/>
            <person name="Ireland A."/>
            <person name="Larimer J."/>
            <person name="McCowan C."/>
            <person name="Murphy C."/>
            <person name="Pearson M."/>
            <person name="Poon T.W."/>
            <person name="Priest M."/>
            <person name="Roberts A."/>
            <person name="Saif S."/>
            <person name="Shea T."/>
            <person name="Sykes S."/>
            <person name="Wortman J."/>
            <person name="Nusbaum C."/>
            <person name="Birren B."/>
        </authorList>
    </citation>
    <scope>NUCLEOTIDE SEQUENCE [LARGE SCALE GENOMIC DNA]</scope>
    <source>
        <strain evidence="2">APO3</strain>
    </source>
</reference>